<evidence type="ECO:0000313" key="1">
    <source>
        <dbReference type="EMBL" id="KAF9786427.1"/>
    </source>
</evidence>
<reference evidence="1" key="2">
    <citation type="submission" date="2020-11" db="EMBL/GenBank/DDBJ databases">
        <authorList>
            <consortium name="DOE Joint Genome Institute"/>
            <person name="Kuo A."/>
            <person name="Miyauchi S."/>
            <person name="Kiss E."/>
            <person name="Drula E."/>
            <person name="Kohler A."/>
            <person name="Sanchez-Garcia M."/>
            <person name="Andreopoulos B."/>
            <person name="Barry K.W."/>
            <person name="Bonito G."/>
            <person name="Buee M."/>
            <person name="Carver A."/>
            <person name="Chen C."/>
            <person name="Cichocki N."/>
            <person name="Clum A."/>
            <person name="Culley D."/>
            <person name="Crous P.W."/>
            <person name="Fauchery L."/>
            <person name="Girlanda M."/>
            <person name="Hayes R."/>
            <person name="Keri Z."/>
            <person name="Labutti K."/>
            <person name="Lipzen A."/>
            <person name="Lombard V."/>
            <person name="Magnuson J."/>
            <person name="Maillard F."/>
            <person name="Morin E."/>
            <person name="Murat C."/>
            <person name="Nolan M."/>
            <person name="Ohm R."/>
            <person name="Pangilinan J."/>
            <person name="Pereira M."/>
            <person name="Perotto S."/>
            <person name="Peter M."/>
            <person name="Riley R."/>
            <person name="Sitrit Y."/>
            <person name="Stielow B."/>
            <person name="Szollosi G."/>
            <person name="Zifcakova L."/>
            <person name="Stursova M."/>
            <person name="Spatafora J.W."/>
            <person name="Tedersoo L."/>
            <person name="Vaario L.-M."/>
            <person name="Yamada A."/>
            <person name="Yan M."/>
            <person name="Wang P."/>
            <person name="Xu J."/>
            <person name="Bruns T."/>
            <person name="Baldrian P."/>
            <person name="Vilgalys R."/>
            <person name="Henrissat B."/>
            <person name="Grigoriev I.V."/>
            <person name="Hibbett D."/>
            <person name="Nagy L.G."/>
            <person name="Martin F.M."/>
        </authorList>
    </citation>
    <scope>NUCLEOTIDE SEQUENCE</scope>
    <source>
        <strain evidence="1">UH-Tt-Lm1</strain>
    </source>
</reference>
<evidence type="ECO:0000313" key="2">
    <source>
        <dbReference type="Proteomes" id="UP000736335"/>
    </source>
</evidence>
<accession>A0A9P6L7A9</accession>
<sequence length="231" mass="24951">MHAALIMAENAKRTRSGREAGVQTEGERIVEFVPQPGPYIADPSHNISGGSNDGHWGRPRTVVSVAHATAASLGTGVFGTMGNISLAFPRSDVSADSLKYRSIGGGSLYPVVPHALWEMEFTLSPKVVLDGPTLTIETQAIYINNNVSQPRLSLPPRILVYCLRLRPTRSITGGKGGNMRAWMNGNGNNYGNEHANTTLHDHANRILRPLPGHQLAIYNDNMTTQTELCGS</sequence>
<proteinExistence type="predicted"/>
<protein>
    <submittedName>
        <fullName evidence="1">Uncharacterized protein</fullName>
    </submittedName>
</protein>
<dbReference type="AlphaFoldDB" id="A0A9P6L7A9"/>
<name>A0A9P6L7A9_9AGAM</name>
<organism evidence="1 2">
    <name type="scientific">Thelephora terrestris</name>
    <dbReference type="NCBI Taxonomy" id="56493"/>
    <lineage>
        <taxon>Eukaryota</taxon>
        <taxon>Fungi</taxon>
        <taxon>Dikarya</taxon>
        <taxon>Basidiomycota</taxon>
        <taxon>Agaricomycotina</taxon>
        <taxon>Agaricomycetes</taxon>
        <taxon>Thelephorales</taxon>
        <taxon>Thelephoraceae</taxon>
        <taxon>Thelephora</taxon>
    </lineage>
</organism>
<gene>
    <name evidence="1" type="ORF">BJ322DRAFT_1020459</name>
</gene>
<comment type="caution">
    <text evidence="1">The sequence shown here is derived from an EMBL/GenBank/DDBJ whole genome shotgun (WGS) entry which is preliminary data.</text>
</comment>
<reference evidence="1" key="1">
    <citation type="journal article" date="2020" name="Nat. Commun.">
        <title>Large-scale genome sequencing of mycorrhizal fungi provides insights into the early evolution of symbiotic traits.</title>
        <authorList>
            <person name="Miyauchi S."/>
            <person name="Kiss E."/>
            <person name="Kuo A."/>
            <person name="Drula E."/>
            <person name="Kohler A."/>
            <person name="Sanchez-Garcia M."/>
            <person name="Morin E."/>
            <person name="Andreopoulos B."/>
            <person name="Barry K.W."/>
            <person name="Bonito G."/>
            <person name="Buee M."/>
            <person name="Carver A."/>
            <person name="Chen C."/>
            <person name="Cichocki N."/>
            <person name="Clum A."/>
            <person name="Culley D."/>
            <person name="Crous P.W."/>
            <person name="Fauchery L."/>
            <person name="Girlanda M."/>
            <person name="Hayes R.D."/>
            <person name="Keri Z."/>
            <person name="LaButti K."/>
            <person name="Lipzen A."/>
            <person name="Lombard V."/>
            <person name="Magnuson J."/>
            <person name="Maillard F."/>
            <person name="Murat C."/>
            <person name="Nolan M."/>
            <person name="Ohm R.A."/>
            <person name="Pangilinan J."/>
            <person name="Pereira M.F."/>
            <person name="Perotto S."/>
            <person name="Peter M."/>
            <person name="Pfister S."/>
            <person name="Riley R."/>
            <person name="Sitrit Y."/>
            <person name="Stielow J.B."/>
            <person name="Szollosi G."/>
            <person name="Zifcakova L."/>
            <person name="Stursova M."/>
            <person name="Spatafora J.W."/>
            <person name="Tedersoo L."/>
            <person name="Vaario L.M."/>
            <person name="Yamada A."/>
            <person name="Yan M."/>
            <person name="Wang P."/>
            <person name="Xu J."/>
            <person name="Bruns T."/>
            <person name="Baldrian P."/>
            <person name="Vilgalys R."/>
            <person name="Dunand C."/>
            <person name="Henrissat B."/>
            <person name="Grigoriev I.V."/>
            <person name="Hibbett D."/>
            <person name="Nagy L.G."/>
            <person name="Martin F.M."/>
        </authorList>
    </citation>
    <scope>NUCLEOTIDE SEQUENCE</scope>
    <source>
        <strain evidence="1">UH-Tt-Lm1</strain>
    </source>
</reference>
<dbReference type="Proteomes" id="UP000736335">
    <property type="component" value="Unassembled WGS sequence"/>
</dbReference>
<keyword evidence="2" id="KW-1185">Reference proteome</keyword>
<dbReference type="EMBL" id="WIUZ02000006">
    <property type="protein sequence ID" value="KAF9786427.1"/>
    <property type="molecule type" value="Genomic_DNA"/>
</dbReference>